<reference evidence="1" key="1">
    <citation type="submission" date="2014-09" db="EMBL/GenBank/DDBJ databases">
        <authorList>
            <person name="Magalhaes I.L.F."/>
            <person name="Oliveira U."/>
            <person name="Santos F.R."/>
            <person name="Vidigal T.H.D.A."/>
            <person name="Brescovit A.D."/>
            <person name="Santos A.J."/>
        </authorList>
    </citation>
    <scope>NUCLEOTIDE SEQUENCE</scope>
    <source>
        <tissue evidence="1">Shoot tissue taken approximately 20 cm above the soil surface</tissue>
    </source>
</reference>
<evidence type="ECO:0000313" key="1">
    <source>
        <dbReference type="EMBL" id="JAE07289.1"/>
    </source>
</evidence>
<name>A0A0A9F7U4_ARUDO</name>
<accession>A0A0A9F7U4</accession>
<sequence>MYFSSRSVLITSLGFRVQA</sequence>
<dbReference type="EMBL" id="GBRH01190607">
    <property type="protein sequence ID" value="JAE07289.1"/>
    <property type="molecule type" value="Transcribed_RNA"/>
</dbReference>
<organism evidence="1">
    <name type="scientific">Arundo donax</name>
    <name type="common">Giant reed</name>
    <name type="synonym">Donax arundinaceus</name>
    <dbReference type="NCBI Taxonomy" id="35708"/>
    <lineage>
        <taxon>Eukaryota</taxon>
        <taxon>Viridiplantae</taxon>
        <taxon>Streptophyta</taxon>
        <taxon>Embryophyta</taxon>
        <taxon>Tracheophyta</taxon>
        <taxon>Spermatophyta</taxon>
        <taxon>Magnoliopsida</taxon>
        <taxon>Liliopsida</taxon>
        <taxon>Poales</taxon>
        <taxon>Poaceae</taxon>
        <taxon>PACMAD clade</taxon>
        <taxon>Arundinoideae</taxon>
        <taxon>Arundineae</taxon>
        <taxon>Arundo</taxon>
    </lineage>
</organism>
<protein>
    <submittedName>
        <fullName evidence="1">Uncharacterized protein</fullName>
    </submittedName>
</protein>
<reference evidence="1" key="2">
    <citation type="journal article" date="2015" name="Data Brief">
        <title>Shoot transcriptome of the giant reed, Arundo donax.</title>
        <authorList>
            <person name="Barrero R.A."/>
            <person name="Guerrero F.D."/>
            <person name="Moolhuijzen P."/>
            <person name="Goolsby J.A."/>
            <person name="Tidwell J."/>
            <person name="Bellgard S.E."/>
            <person name="Bellgard M.I."/>
        </authorList>
    </citation>
    <scope>NUCLEOTIDE SEQUENCE</scope>
    <source>
        <tissue evidence="1">Shoot tissue taken approximately 20 cm above the soil surface</tissue>
    </source>
</reference>
<proteinExistence type="predicted"/>
<dbReference type="AlphaFoldDB" id="A0A0A9F7U4"/>